<keyword evidence="8 11" id="KW-0238">DNA-binding</keyword>
<comment type="subunit">
    <text evidence="12">Component of the MCM2-7 complex.</text>
</comment>
<keyword evidence="3 12" id="KW-0235">DNA replication</keyword>
<dbReference type="SMART" id="SM00350">
    <property type="entry name" value="MCM"/>
    <property type="match status" value="1"/>
</dbReference>
<dbReference type="GO" id="GO:0016787">
    <property type="term" value="F:hydrolase activity"/>
    <property type="evidence" value="ECO:0007669"/>
    <property type="project" value="UniProtKB-KW"/>
</dbReference>
<evidence type="ECO:0000256" key="12">
    <source>
        <dbReference type="RuleBase" id="RU368064"/>
    </source>
</evidence>
<proteinExistence type="inferred from homology"/>
<dbReference type="Proteomes" id="UP000192758">
    <property type="component" value="Unassembled WGS sequence"/>
</dbReference>
<dbReference type="EC" id="3.6.4.12" evidence="12"/>
<dbReference type="Pfam" id="PF17207">
    <property type="entry name" value="MCM_OB"/>
    <property type="match status" value="1"/>
</dbReference>
<dbReference type="FunFam" id="3.40.50.300:FF:002469">
    <property type="entry name" value="Cell division control protein 21"/>
    <property type="match status" value="1"/>
</dbReference>
<dbReference type="InterPro" id="IPR001208">
    <property type="entry name" value="MCM_dom"/>
</dbReference>
<dbReference type="OrthoDB" id="1744952at2759"/>
<reference evidence="14 15" key="1">
    <citation type="journal article" date="2017" name="Environ. Microbiol.">
        <title>Decay of the glycolytic pathway and adaptation to intranuclear parasitism within Enterocytozoonidae microsporidia.</title>
        <authorList>
            <person name="Wiredu Boakye D."/>
            <person name="Jaroenlak P."/>
            <person name="Prachumwat A."/>
            <person name="Williams T.A."/>
            <person name="Bateman K.S."/>
            <person name="Itsathitphaisarn O."/>
            <person name="Sritunyalucksana K."/>
            <person name="Paszkiewicz K.H."/>
            <person name="Moore K.A."/>
            <person name="Stentiford G.D."/>
            <person name="Williams B.A."/>
        </authorList>
    </citation>
    <scope>NUCLEOTIDE SEQUENCE [LARGE SCALE GENOMIC DNA]</scope>
    <source>
        <strain evidence="14 15">TH1</strain>
    </source>
</reference>
<dbReference type="GO" id="GO:0003697">
    <property type="term" value="F:single-stranded DNA binding"/>
    <property type="evidence" value="ECO:0007669"/>
    <property type="project" value="TreeGrafter"/>
</dbReference>
<dbReference type="PROSITE" id="PS00847">
    <property type="entry name" value="MCM_1"/>
    <property type="match status" value="1"/>
</dbReference>
<dbReference type="GO" id="GO:0006270">
    <property type="term" value="P:DNA replication initiation"/>
    <property type="evidence" value="ECO:0007669"/>
    <property type="project" value="UniProtKB-UniRule"/>
</dbReference>
<dbReference type="Gene3D" id="1.20.58.870">
    <property type="match status" value="1"/>
</dbReference>
<dbReference type="Pfam" id="PF17855">
    <property type="entry name" value="MCM_lid"/>
    <property type="match status" value="1"/>
</dbReference>
<dbReference type="EMBL" id="MNPJ01000013">
    <property type="protein sequence ID" value="OQS55199.1"/>
    <property type="molecule type" value="Genomic_DNA"/>
</dbReference>
<organism evidence="14 15">
    <name type="scientific">Ecytonucleospora hepatopenaei</name>
    <dbReference type="NCBI Taxonomy" id="646526"/>
    <lineage>
        <taxon>Eukaryota</taxon>
        <taxon>Fungi</taxon>
        <taxon>Fungi incertae sedis</taxon>
        <taxon>Microsporidia</taxon>
        <taxon>Enterocytozoonidae</taxon>
        <taxon>Ecytonucleospora</taxon>
    </lineage>
</organism>
<evidence type="ECO:0000256" key="4">
    <source>
        <dbReference type="ARBA" id="ARBA00022741"/>
    </source>
</evidence>
<dbReference type="GO" id="GO:0005524">
    <property type="term" value="F:ATP binding"/>
    <property type="evidence" value="ECO:0007669"/>
    <property type="project" value="UniProtKB-UniRule"/>
</dbReference>
<sequence length="732" mass="83360">MSIAVTDIFYNFLNNDSMLTEIENVLLQNGQTFYVDLGKLNAFDSALSMEIQQHFTSTYDTLKSIFETFCTEKFDRKLDLSFTNNLIKMKIRDIKSHVLNKLISFTGTVTRTTQVRPELTKANFQCRICKAMICNVEQECRYTEPIFCPNQLCTNRTLFDLQTEQSQFSNWQRICVQESTEEIPKGSLPRNMDVIVRNELCEQIKPGSHLTFTGYAVVVDSDINYKMPNNTLITQLQGEGDIQKKKSSNLKEMNFKLNFICVSVSNNKTNSEDNQNVLNNFNIFDNNMQHLDVYNKFSEALFPTIYGHANIKNAILLMLVGGCSKNEDIKLRGDINILLVGDPGTAKSQFLKQTSALMDRCIYTSGKSSSAAGLTAAVARDETGEYTIDAGALMLSDNGVCCIDEFDKMTYKDQVSIHEAMEQQTVSISKAGINATLNARCSVLAAANPIKGRYDSKRTLKANVNMSPAIMSRFDLYFVLIDKIDKNNDALISKYILDVHSDSLNNNTMEYTSSDVIKYIKQIKNNRPIITEEAKDALESKYIALRQECLINTNNYKMTVRHLESMVRLSEALAKLHNTDVYVTHVNEAYRLLKSSLVEIEQSEVMLFNSEINQEANKITMKEYNAMVNAMVYIIKQNDYDREEVVLAYCKAVEDKIESEEELNEIKRKAGEVLRLLIENEGILYEEEIVYNDNIISNNIINDNIISNNIINDNIISNNIRKIIRIHEAYDI</sequence>
<gene>
    <name evidence="14" type="primary">MCM6</name>
    <name evidence="14" type="ORF">EHP00_1436</name>
</gene>
<feature type="domain" description="MCM C-terminal AAA(+) ATPase" evidence="13">
    <location>
        <begin position="293"/>
        <end position="496"/>
    </location>
</feature>
<dbReference type="FunFam" id="2.20.28.10:FF:000003">
    <property type="entry name" value="DNA helicase"/>
    <property type="match status" value="1"/>
</dbReference>
<dbReference type="PRINTS" id="PR01657">
    <property type="entry name" value="MCMFAMILY"/>
</dbReference>
<dbReference type="Gene3D" id="2.40.50.140">
    <property type="entry name" value="Nucleic acid-binding proteins"/>
    <property type="match status" value="1"/>
</dbReference>
<dbReference type="GO" id="GO:0006279">
    <property type="term" value="P:premeiotic DNA replication"/>
    <property type="evidence" value="ECO:0007669"/>
    <property type="project" value="UniProtKB-ARBA"/>
</dbReference>
<dbReference type="InterPro" id="IPR041024">
    <property type="entry name" value="Mcm6_C"/>
</dbReference>
<evidence type="ECO:0000256" key="9">
    <source>
        <dbReference type="ARBA" id="ARBA00023242"/>
    </source>
</evidence>
<dbReference type="InterPro" id="IPR033762">
    <property type="entry name" value="MCM_OB"/>
</dbReference>
<comment type="catalytic activity">
    <reaction evidence="12">
        <text>ATP + H2O = ADP + phosphate + H(+)</text>
        <dbReference type="Rhea" id="RHEA:13065"/>
        <dbReference type="ChEBI" id="CHEBI:15377"/>
        <dbReference type="ChEBI" id="CHEBI:15378"/>
        <dbReference type="ChEBI" id="CHEBI:30616"/>
        <dbReference type="ChEBI" id="CHEBI:43474"/>
        <dbReference type="ChEBI" id="CHEBI:456216"/>
        <dbReference type="EC" id="3.6.4.12"/>
    </reaction>
</comment>
<keyword evidence="5 12" id="KW-0378">Hydrolase</keyword>
<evidence type="ECO:0000256" key="1">
    <source>
        <dbReference type="ARBA" id="ARBA00004123"/>
    </source>
</evidence>
<dbReference type="InterPro" id="IPR027417">
    <property type="entry name" value="P-loop_NTPase"/>
</dbReference>
<dbReference type="PANTHER" id="PTHR11630:SF43">
    <property type="entry name" value="DNA REPLICATION LICENSING FACTOR MCM6"/>
    <property type="match status" value="1"/>
</dbReference>
<comment type="similarity">
    <text evidence="2 11">Belongs to the MCM family.</text>
</comment>
<dbReference type="GO" id="GO:0042555">
    <property type="term" value="C:MCM complex"/>
    <property type="evidence" value="ECO:0007669"/>
    <property type="project" value="UniProtKB-UniRule"/>
</dbReference>
<dbReference type="SUPFAM" id="SSF52540">
    <property type="entry name" value="P-loop containing nucleoside triphosphate hydrolases"/>
    <property type="match status" value="1"/>
</dbReference>
<dbReference type="InterPro" id="IPR008049">
    <property type="entry name" value="MCM6"/>
</dbReference>
<dbReference type="InterPro" id="IPR041562">
    <property type="entry name" value="MCM_lid"/>
</dbReference>
<dbReference type="GO" id="GO:0097373">
    <property type="term" value="C:MCM core complex"/>
    <property type="evidence" value="ECO:0007669"/>
    <property type="project" value="UniProtKB-ARBA"/>
</dbReference>
<evidence type="ECO:0000313" key="14">
    <source>
        <dbReference type="EMBL" id="OQS55199.1"/>
    </source>
</evidence>
<dbReference type="STRING" id="646526.A0A1W0E7R4"/>
<dbReference type="Pfam" id="PF00493">
    <property type="entry name" value="MCM"/>
    <property type="match status" value="1"/>
</dbReference>
<dbReference type="PROSITE" id="PS50051">
    <property type="entry name" value="MCM_2"/>
    <property type="match status" value="1"/>
</dbReference>
<evidence type="ECO:0000256" key="7">
    <source>
        <dbReference type="ARBA" id="ARBA00022840"/>
    </source>
</evidence>
<evidence type="ECO:0000256" key="10">
    <source>
        <dbReference type="ARBA" id="ARBA00023306"/>
    </source>
</evidence>
<dbReference type="GO" id="GO:1902969">
    <property type="term" value="P:mitotic DNA replication"/>
    <property type="evidence" value="ECO:0007669"/>
    <property type="project" value="TreeGrafter"/>
</dbReference>
<keyword evidence="7 11" id="KW-0067">ATP-binding</keyword>
<dbReference type="Gene3D" id="2.20.28.10">
    <property type="match status" value="1"/>
</dbReference>
<dbReference type="AlphaFoldDB" id="A0A1W0E7R4"/>
<accession>A0A1W0E7R4</accession>
<dbReference type="GO" id="GO:0031261">
    <property type="term" value="C:DNA replication preinitiation complex"/>
    <property type="evidence" value="ECO:0007669"/>
    <property type="project" value="UniProtKB-ARBA"/>
</dbReference>
<evidence type="ECO:0000256" key="8">
    <source>
        <dbReference type="ARBA" id="ARBA00023125"/>
    </source>
</evidence>
<evidence type="ECO:0000259" key="13">
    <source>
        <dbReference type="PROSITE" id="PS50051"/>
    </source>
</evidence>
<keyword evidence="4 11" id="KW-0547">Nucleotide-binding</keyword>
<dbReference type="GO" id="GO:0000727">
    <property type="term" value="P:double-strand break repair via break-induced replication"/>
    <property type="evidence" value="ECO:0007669"/>
    <property type="project" value="TreeGrafter"/>
</dbReference>
<dbReference type="SUPFAM" id="SSF50249">
    <property type="entry name" value="Nucleic acid-binding proteins"/>
    <property type="match status" value="1"/>
</dbReference>
<evidence type="ECO:0000256" key="6">
    <source>
        <dbReference type="ARBA" id="ARBA00022806"/>
    </source>
</evidence>
<keyword evidence="10 12" id="KW-0131">Cell cycle</keyword>
<dbReference type="Pfam" id="PF18263">
    <property type="entry name" value="WHD_MCM6"/>
    <property type="match status" value="1"/>
</dbReference>
<evidence type="ECO:0000256" key="11">
    <source>
        <dbReference type="RuleBase" id="RU004070"/>
    </source>
</evidence>
<evidence type="ECO:0000256" key="5">
    <source>
        <dbReference type="ARBA" id="ARBA00022801"/>
    </source>
</evidence>
<comment type="caution">
    <text evidence="14">The sequence shown here is derived from an EMBL/GenBank/DDBJ whole genome shotgun (WGS) entry which is preliminary data.</text>
</comment>
<protein>
    <recommendedName>
        <fullName evidence="12">DNA replication licensing factor MCM6</fullName>
        <ecNumber evidence="12">3.6.4.12</ecNumber>
    </recommendedName>
</protein>
<dbReference type="InterPro" id="IPR012340">
    <property type="entry name" value="NA-bd_OB-fold"/>
</dbReference>
<comment type="function">
    <text evidence="12">Acts as component of the MCM2-7 complex (MCM complex) which is the replicative helicase essential for 'once per cell cycle' DNA replication initiation and elongation in eukaryotic cells. The active ATPase sites in the MCM2-7 ring are formed through the interaction surfaces of two neighboring subunits such that a critical structure of a conserved arginine finger motif is provided in trans relative to the ATP-binding site of the Walker A box of the adjacent subunit. The six ATPase active sites, however, are likely to contribute differentially to the complex helicase activity.</text>
</comment>
<comment type="subcellular location">
    <subcellularLocation>
        <location evidence="1 12">Nucleus</location>
    </subcellularLocation>
</comment>
<dbReference type="PRINTS" id="PR01662">
    <property type="entry name" value="MCMPROTEIN6"/>
</dbReference>
<dbReference type="VEuPathDB" id="MicrosporidiaDB:EHP00_1436"/>
<keyword evidence="15" id="KW-1185">Reference proteome</keyword>
<keyword evidence="6 12" id="KW-0347">Helicase</keyword>
<evidence type="ECO:0000256" key="2">
    <source>
        <dbReference type="ARBA" id="ARBA00008010"/>
    </source>
</evidence>
<dbReference type="GO" id="GO:0043596">
    <property type="term" value="C:nuclear replication fork"/>
    <property type="evidence" value="ECO:0007669"/>
    <property type="project" value="UniProtKB-ARBA"/>
</dbReference>
<dbReference type="PANTHER" id="PTHR11630">
    <property type="entry name" value="DNA REPLICATION LICENSING FACTOR MCM FAMILY MEMBER"/>
    <property type="match status" value="1"/>
</dbReference>
<dbReference type="Gene3D" id="3.40.50.300">
    <property type="entry name" value="P-loop containing nucleotide triphosphate hydrolases"/>
    <property type="match status" value="1"/>
</dbReference>
<keyword evidence="9" id="KW-0539">Nucleus</keyword>
<dbReference type="InterPro" id="IPR031327">
    <property type="entry name" value="MCM"/>
</dbReference>
<dbReference type="GO" id="GO:0005656">
    <property type="term" value="C:nuclear pre-replicative complex"/>
    <property type="evidence" value="ECO:0007669"/>
    <property type="project" value="UniProtKB-ARBA"/>
</dbReference>
<name>A0A1W0E7R4_9MICR</name>
<evidence type="ECO:0000256" key="3">
    <source>
        <dbReference type="ARBA" id="ARBA00022705"/>
    </source>
</evidence>
<dbReference type="InterPro" id="IPR018525">
    <property type="entry name" value="MCM_CS"/>
</dbReference>
<evidence type="ECO:0000313" key="15">
    <source>
        <dbReference type="Proteomes" id="UP000192758"/>
    </source>
</evidence>
<dbReference type="GO" id="GO:1990518">
    <property type="term" value="F:single-stranded 3'-5' DNA helicase activity"/>
    <property type="evidence" value="ECO:0007669"/>
    <property type="project" value="TreeGrafter"/>
</dbReference>